<dbReference type="GO" id="GO:0015074">
    <property type="term" value="P:DNA integration"/>
    <property type="evidence" value="ECO:0007669"/>
    <property type="project" value="InterPro"/>
</dbReference>
<organism evidence="4 5">
    <name type="scientific">Algibacter luteus</name>
    <dbReference type="NCBI Taxonomy" id="1178825"/>
    <lineage>
        <taxon>Bacteria</taxon>
        <taxon>Pseudomonadati</taxon>
        <taxon>Bacteroidota</taxon>
        <taxon>Flavobacteriia</taxon>
        <taxon>Flavobacteriales</taxon>
        <taxon>Flavobacteriaceae</taxon>
        <taxon>Algibacter</taxon>
    </lineage>
</organism>
<evidence type="ECO:0000313" key="4">
    <source>
        <dbReference type="EMBL" id="SHI96751.1"/>
    </source>
</evidence>
<accession>A0A1M6FG73</accession>
<dbReference type="Proteomes" id="UP000184396">
    <property type="component" value="Unassembled WGS sequence"/>
</dbReference>
<reference evidence="4 5" key="1">
    <citation type="submission" date="2016-11" db="EMBL/GenBank/DDBJ databases">
        <authorList>
            <person name="Jaros S."/>
            <person name="Januszkiewicz K."/>
            <person name="Wedrychowicz H."/>
        </authorList>
    </citation>
    <scope>NUCLEOTIDE SEQUENCE [LARGE SCALE GENOMIC DNA]</scope>
    <source>
        <strain evidence="4 5">CGMCC 1.12213</strain>
    </source>
</reference>
<proteinExistence type="predicted"/>
<dbReference type="InterPro" id="IPR025269">
    <property type="entry name" value="SAM-like_dom"/>
</dbReference>
<keyword evidence="2" id="KW-0233">DNA recombination</keyword>
<dbReference type="EMBL" id="FQYK01000005">
    <property type="protein sequence ID" value="SHI96751.1"/>
    <property type="molecule type" value="Genomic_DNA"/>
</dbReference>
<evidence type="ECO:0000256" key="1">
    <source>
        <dbReference type="ARBA" id="ARBA00023125"/>
    </source>
</evidence>
<gene>
    <name evidence="4" type="ORF">SAMN05216261_2380</name>
</gene>
<dbReference type="Pfam" id="PF13102">
    <property type="entry name" value="Phage_int_SAM_5"/>
    <property type="match status" value="1"/>
</dbReference>
<sequence length="432" mass="50981">MASIRFIVKGKKNPSHIYVRFYHSKDFDEVSKIRLLINPNHWNNKLQRFKSIAEHIEDKEDITKRLEDLKTSIVSEYNKSEARGELITKQWLDNTVNKFNNRPTDENDTTVFFIPFIDNYIEESNSRINPDTGKPINIKTIRKYKTTSTRLKEFETKHKTKLKHIDIGLEFFTKFVSFLSIDGGYSKTTINKYISQVKMFCNEIKTKGYKYNPEYESRRFYVKRGETLDTYLNKDEIKKIFELEIKDERQDKIRDLFIIGLWTGLRVSDFSEIERLKIVGDNMLISATVKTIAPVKIPLHPQIKTILKKRGGKLPEFELTPKSLENLFNKEIKVICKNADIDEEIIGDLRNKETNRNERGIYAKHLLISSHTCRRSFITNHLNVLPDKAIMTITTHSSPEQLHRYNKKATEDYLEQVREHWEEERKAKLKVI</sequence>
<dbReference type="STRING" id="1178825.SAMN05216261_2380"/>
<evidence type="ECO:0000256" key="2">
    <source>
        <dbReference type="ARBA" id="ARBA00023172"/>
    </source>
</evidence>
<dbReference type="Gene3D" id="1.10.150.130">
    <property type="match status" value="1"/>
</dbReference>
<dbReference type="AlphaFoldDB" id="A0A1M6FG73"/>
<dbReference type="OrthoDB" id="892893at2"/>
<dbReference type="SUPFAM" id="SSF56349">
    <property type="entry name" value="DNA breaking-rejoining enzymes"/>
    <property type="match status" value="1"/>
</dbReference>
<protein>
    <recommendedName>
        <fullName evidence="3">Phage integrase SAM-like domain-containing protein</fullName>
    </recommendedName>
</protein>
<dbReference type="PANTHER" id="PTHR30349">
    <property type="entry name" value="PHAGE INTEGRASE-RELATED"/>
    <property type="match status" value="1"/>
</dbReference>
<dbReference type="GO" id="GO:0003677">
    <property type="term" value="F:DNA binding"/>
    <property type="evidence" value="ECO:0007669"/>
    <property type="project" value="UniProtKB-KW"/>
</dbReference>
<dbReference type="InterPro" id="IPR013762">
    <property type="entry name" value="Integrase-like_cat_sf"/>
</dbReference>
<dbReference type="InterPro" id="IPR010998">
    <property type="entry name" value="Integrase_recombinase_N"/>
</dbReference>
<dbReference type="InterPro" id="IPR011010">
    <property type="entry name" value="DNA_brk_join_enz"/>
</dbReference>
<name>A0A1M6FG73_9FLAO</name>
<feature type="domain" description="Phage integrase SAM-like" evidence="3">
    <location>
        <begin position="113"/>
        <end position="213"/>
    </location>
</feature>
<dbReference type="RefSeq" id="WP_019388251.1">
    <property type="nucleotide sequence ID" value="NZ_ALIH01000011.1"/>
</dbReference>
<dbReference type="Gene3D" id="1.10.443.10">
    <property type="entry name" value="Intergrase catalytic core"/>
    <property type="match status" value="1"/>
</dbReference>
<evidence type="ECO:0000259" key="3">
    <source>
        <dbReference type="Pfam" id="PF13102"/>
    </source>
</evidence>
<dbReference type="InterPro" id="IPR050090">
    <property type="entry name" value="Tyrosine_recombinase_XerCD"/>
</dbReference>
<dbReference type="eggNOG" id="COG0582">
    <property type="taxonomic scope" value="Bacteria"/>
</dbReference>
<evidence type="ECO:0000313" key="5">
    <source>
        <dbReference type="Proteomes" id="UP000184396"/>
    </source>
</evidence>
<keyword evidence="5" id="KW-1185">Reference proteome</keyword>
<keyword evidence="1" id="KW-0238">DNA-binding</keyword>
<dbReference type="GO" id="GO:0006310">
    <property type="term" value="P:DNA recombination"/>
    <property type="evidence" value="ECO:0007669"/>
    <property type="project" value="UniProtKB-KW"/>
</dbReference>
<dbReference type="PANTHER" id="PTHR30349:SF64">
    <property type="entry name" value="PROPHAGE INTEGRASE INTD-RELATED"/>
    <property type="match status" value="1"/>
</dbReference>